<dbReference type="PANTHER" id="PTHR42713">
    <property type="entry name" value="HISTIDINE KINASE-RELATED"/>
    <property type="match status" value="1"/>
</dbReference>
<evidence type="ECO:0000256" key="10">
    <source>
        <dbReference type="PROSITE-ProRule" id="PRU00169"/>
    </source>
</evidence>
<evidence type="ECO:0000259" key="12">
    <source>
        <dbReference type="PROSITE" id="PS50110"/>
    </source>
</evidence>
<keyword evidence="5" id="KW-0902">Two-component regulatory system</keyword>
<keyword evidence="3" id="KW-0963">Cytoplasm</keyword>
<dbReference type="Gene3D" id="1.10.10.60">
    <property type="entry name" value="Homeodomain-like"/>
    <property type="match status" value="2"/>
</dbReference>
<dbReference type="GO" id="GO:0000160">
    <property type="term" value="P:phosphorelay signal transduction system"/>
    <property type="evidence" value="ECO:0007669"/>
    <property type="project" value="UniProtKB-KW"/>
</dbReference>
<keyword evidence="6" id="KW-0805">Transcription regulation</keyword>
<dbReference type="AlphaFoldDB" id="A0A1I0ICH6"/>
<dbReference type="Pfam" id="PF00072">
    <property type="entry name" value="Response_reg"/>
    <property type="match status" value="1"/>
</dbReference>
<dbReference type="InterPro" id="IPR051552">
    <property type="entry name" value="HptR"/>
</dbReference>
<dbReference type="RefSeq" id="WP_092366859.1">
    <property type="nucleotide sequence ID" value="NZ_CAJJSN010000002.1"/>
</dbReference>
<dbReference type="Gene3D" id="3.40.50.2300">
    <property type="match status" value="1"/>
</dbReference>
<gene>
    <name evidence="13" type="ORF">SAMN05216313_12099</name>
</gene>
<keyword evidence="4 10" id="KW-0597">Phosphoprotein</keyword>
<feature type="modified residue" description="4-aspartylphosphate" evidence="10">
    <location>
        <position position="58"/>
    </location>
</feature>
<keyword evidence="8" id="KW-0804">Transcription</keyword>
<dbReference type="CDD" id="cd17536">
    <property type="entry name" value="REC_YesN-like"/>
    <property type="match status" value="1"/>
</dbReference>
<protein>
    <recommendedName>
        <fullName evidence="2">Stage 0 sporulation protein A homolog</fullName>
    </recommendedName>
</protein>
<evidence type="ECO:0000259" key="11">
    <source>
        <dbReference type="PROSITE" id="PS01124"/>
    </source>
</evidence>
<dbReference type="EMBL" id="FOIM01000020">
    <property type="protein sequence ID" value="SET94430.1"/>
    <property type="molecule type" value="Genomic_DNA"/>
</dbReference>
<dbReference type="GO" id="GO:0005737">
    <property type="term" value="C:cytoplasm"/>
    <property type="evidence" value="ECO:0007669"/>
    <property type="project" value="UniProtKB-SubCell"/>
</dbReference>
<dbReference type="STRING" id="460384.SAMN05216313_12099"/>
<organism evidence="13 14">
    <name type="scientific">Enterocloster lavalensis</name>
    <dbReference type="NCBI Taxonomy" id="460384"/>
    <lineage>
        <taxon>Bacteria</taxon>
        <taxon>Bacillati</taxon>
        <taxon>Bacillota</taxon>
        <taxon>Clostridia</taxon>
        <taxon>Lachnospirales</taxon>
        <taxon>Lachnospiraceae</taxon>
        <taxon>Enterocloster</taxon>
    </lineage>
</organism>
<evidence type="ECO:0000256" key="4">
    <source>
        <dbReference type="ARBA" id="ARBA00022553"/>
    </source>
</evidence>
<keyword evidence="7" id="KW-0238">DNA-binding</keyword>
<feature type="domain" description="HTH araC/xylS-type" evidence="11">
    <location>
        <begin position="157"/>
        <end position="252"/>
    </location>
</feature>
<dbReference type="SMART" id="SM00342">
    <property type="entry name" value="HTH_ARAC"/>
    <property type="match status" value="1"/>
</dbReference>
<dbReference type="SUPFAM" id="SSF52172">
    <property type="entry name" value="CheY-like"/>
    <property type="match status" value="1"/>
</dbReference>
<evidence type="ECO:0000256" key="6">
    <source>
        <dbReference type="ARBA" id="ARBA00023015"/>
    </source>
</evidence>
<evidence type="ECO:0000256" key="3">
    <source>
        <dbReference type="ARBA" id="ARBA00022490"/>
    </source>
</evidence>
<evidence type="ECO:0000256" key="2">
    <source>
        <dbReference type="ARBA" id="ARBA00018672"/>
    </source>
</evidence>
<dbReference type="SMART" id="SM00448">
    <property type="entry name" value="REC"/>
    <property type="match status" value="1"/>
</dbReference>
<feature type="domain" description="Response regulatory" evidence="12">
    <location>
        <begin position="6"/>
        <end position="123"/>
    </location>
</feature>
<accession>A0A1I0ICH6</accession>
<evidence type="ECO:0000256" key="5">
    <source>
        <dbReference type="ARBA" id="ARBA00023012"/>
    </source>
</evidence>
<dbReference type="GO" id="GO:0003700">
    <property type="term" value="F:DNA-binding transcription factor activity"/>
    <property type="evidence" value="ECO:0007669"/>
    <property type="project" value="InterPro"/>
</dbReference>
<evidence type="ECO:0000256" key="8">
    <source>
        <dbReference type="ARBA" id="ARBA00023163"/>
    </source>
</evidence>
<dbReference type="GO" id="GO:0043565">
    <property type="term" value="F:sequence-specific DNA binding"/>
    <property type="evidence" value="ECO:0007669"/>
    <property type="project" value="InterPro"/>
</dbReference>
<dbReference type="Pfam" id="PF12833">
    <property type="entry name" value="HTH_18"/>
    <property type="match status" value="1"/>
</dbReference>
<evidence type="ECO:0000256" key="7">
    <source>
        <dbReference type="ARBA" id="ARBA00023125"/>
    </source>
</evidence>
<dbReference type="InterPro" id="IPR018060">
    <property type="entry name" value="HTH_AraC"/>
</dbReference>
<keyword evidence="14" id="KW-1185">Reference proteome</keyword>
<evidence type="ECO:0000313" key="13">
    <source>
        <dbReference type="EMBL" id="SET94430.1"/>
    </source>
</evidence>
<dbReference type="PROSITE" id="PS01124">
    <property type="entry name" value="HTH_ARAC_FAMILY_2"/>
    <property type="match status" value="1"/>
</dbReference>
<reference evidence="14" key="1">
    <citation type="submission" date="2016-10" db="EMBL/GenBank/DDBJ databases">
        <authorList>
            <person name="Varghese N."/>
            <person name="Submissions S."/>
        </authorList>
    </citation>
    <scope>NUCLEOTIDE SEQUENCE [LARGE SCALE GENOMIC DNA]</scope>
    <source>
        <strain evidence="14">NLAE-zl-G277</strain>
    </source>
</reference>
<dbReference type="PROSITE" id="PS50110">
    <property type="entry name" value="RESPONSE_REGULATORY"/>
    <property type="match status" value="1"/>
</dbReference>
<dbReference type="SUPFAM" id="SSF46689">
    <property type="entry name" value="Homeodomain-like"/>
    <property type="match status" value="1"/>
</dbReference>
<evidence type="ECO:0000256" key="9">
    <source>
        <dbReference type="ARBA" id="ARBA00024867"/>
    </source>
</evidence>
<dbReference type="InterPro" id="IPR001789">
    <property type="entry name" value="Sig_transdc_resp-reg_receiver"/>
</dbReference>
<dbReference type="InterPro" id="IPR011006">
    <property type="entry name" value="CheY-like_superfamily"/>
</dbReference>
<dbReference type="Proteomes" id="UP000198508">
    <property type="component" value="Unassembled WGS sequence"/>
</dbReference>
<proteinExistence type="predicted"/>
<dbReference type="InterPro" id="IPR009057">
    <property type="entry name" value="Homeodomain-like_sf"/>
</dbReference>
<evidence type="ECO:0000313" key="14">
    <source>
        <dbReference type="Proteomes" id="UP000198508"/>
    </source>
</evidence>
<sequence length="252" mass="28198">MSSYMKLVIADDEPNIRDSLSQLFPWEELGIQVVFLAANGREVLDYMEMNPVDLLLADIRMPVMDGLELTQAVRQAYPEVPVILLSAFADFEYARTALRFGVSAYLTKPVNYGELMKTFRAVTHSAIAPESAPAPAPETAGDGQPVSYKGYYNEIVTRIQVYVRDNVDTASLIGAAELTGLSASYVSTIFHRCLNQTFSDFLNQTRMEKAMQLLKEGRSVSDTAWMVGYNNPRNFSRVFKQYHGVDPCPAKR</sequence>
<name>A0A1I0ICH6_9FIRM</name>
<comment type="function">
    <text evidence="9">May play the central regulatory role in sporulation. It may be an element of the effector pathway responsible for the activation of sporulation genes in response to nutritional stress. Spo0A may act in concert with spo0H (a sigma factor) to control the expression of some genes that are critical to the sporulation process.</text>
</comment>
<dbReference type="PANTHER" id="PTHR42713:SF3">
    <property type="entry name" value="TRANSCRIPTIONAL REGULATORY PROTEIN HPTR"/>
    <property type="match status" value="1"/>
</dbReference>
<comment type="subcellular location">
    <subcellularLocation>
        <location evidence="1">Cytoplasm</location>
    </subcellularLocation>
</comment>
<evidence type="ECO:0000256" key="1">
    <source>
        <dbReference type="ARBA" id="ARBA00004496"/>
    </source>
</evidence>